<dbReference type="InterPro" id="IPR032376">
    <property type="entry name" value="DOCK_N"/>
</dbReference>
<evidence type="ECO:0000259" key="1">
    <source>
        <dbReference type="Pfam" id="PF16172"/>
    </source>
</evidence>
<reference evidence="2 3" key="1">
    <citation type="submission" date="2021-06" db="EMBL/GenBank/DDBJ databases">
        <authorList>
            <person name="Palmer J.M."/>
        </authorList>
    </citation>
    <scope>NUCLEOTIDE SEQUENCE [LARGE SCALE GENOMIC DNA]</scope>
    <source>
        <strain evidence="2 3">GA_2019</strain>
        <tissue evidence="2">Muscle</tissue>
    </source>
</reference>
<protein>
    <submittedName>
        <fullName evidence="2">Dedicator of cytokinesis protein 5</fullName>
    </submittedName>
</protein>
<evidence type="ECO:0000313" key="2">
    <source>
        <dbReference type="EMBL" id="MEQ2159314.1"/>
    </source>
</evidence>
<dbReference type="PANTHER" id="PTHR45653:SF3">
    <property type="entry name" value="DEDICATOR OF CYTOKINESIS PROTEIN 5"/>
    <property type="match status" value="1"/>
</dbReference>
<dbReference type="EMBL" id="JAHRIO010002116">
    <property type="protein sequence ID" value="MEQ2159314.1"/>
    <property type="molecule type" value="Genomic_DNA"/>
</dbReference>
<name>A0ABV0MKS4_9TELE</name>
<gene>
    <name evidence="2" type="primary">DOCK5_1</name>
    <name evidence="2" type="ORF">GOODEAATRI_021574</name>
</gene>
<dbReference type="InterPro" id="IPR026791">
    <property type="entry name" value="DOCK"/>
</dbReference>
<feature type="domain" description="Dedicator of cytokinesis N-terminal" evidence="1">
    <location>
        <begin position="30"/>
        <end position="152"/>
    </location>
</feature>
<proteinExistence type="predicted"/>
<sequence length="157" mass="17940">DLSSSDLMRQRLFLVCQIIRVGSMELKDGKKQTCGLRRPFGVAVMDITDIAHGKIDDEDKQHFIPFQQIAMETYIRQRQLIMSPRIPSRVIGENEPLTAVFNKVIATREVNHKGQGLFVTLKLLPGDLVQVRKDFPHFVDRSTVIVRKMGFPEIILP</sequence>
<dbReference type="Proteomes" id="UP001476798">
    <property type="component" value="Unassembled WGS sequence"/>
</dbReference>
<accession>A0ABV0MKS4</accession>
<organism evidence="2 3">
    <name type="scientific">Goodea atripinnis</name>
    <dbReference type="NCBI Taxonomy" id="208336"/>
    <lineage>
        <taxon>Eukaryota</taxon>
        <taxon>Metazoa</taxon>
        <taxon>Chordata</taxon>
        <taxon>Craniata</taxon>
        <taxon>Vertebrata</taxon>
        <taxon>Euteleostomi</taxon>
        <taxon>Actinopterygii</taxon>
        <taxon>Neopterygii</taxon>
        <taxon>Teleostei</taxon>
        <taxon>Neoteleostei</taxon>
        <taxon>Acanthomorphata</taxon>
        <taxon>Ovalentaria</taxon>
        <taxon>Atherinomorphae</taxon>
        <taxon>Cyprinodontiformes</taxon>
        <taxon>Goodeidae</taxon>
        <taxon>Goodea</taxon>
    </lineage>
</organism>
<dbReference type="Pfam" id="PF16172">
    <property type="entry name" value="DOCK_N"/>
    <property type="match status" value="1"/>
</dbReference>
<keyword evidence="3" id="KW-1185">Reference proteome</keyword>
<comment type="caution">
    <text evidence="2">The sequence shown here is derived from an EMBL/GenBank/DDBJ whole genome shotgun (WGS) entry which is preliminary data.</text>
</comment>
<feature type="non-terminal residue" evidence="2">
    <location>
        <position position="157"/>
    </location>
</feature>
<feature type="non-terminal residue" evidence="2">
    <location>
        <position position="1"/>
    </location>
</feature>
<dbReference type="PANTHER" id="PTHR45653">
    <property type="entry name" value="DEDICATOR OF CYTOKINESIS"/>
    <property type="match status" value="1"/>
</dbReference>
<evidence type="ECO:0000313" key="3">
    <source>
        <dbReference type="Proteomes" id="UP001476798"/>
    </source>
</evidence>